<keyword evidence="1" id="KW-0472">Membrane</keyword>
<dbReference type="Pfam" id="PF09527">
    <property type="entry name" value="ATPase_gene1"/>
    <property type="match status" value="1"/>
</dbReference>
<evidence type="ECO:0000313" key="2">
    <source>
        <dbReference type="EMBL" id="MXV17588.1"/>
    </source>
</evidence>
<dbReference type="InterPro" id="IPR032820">
    <property type="entry name" value="ATPase_put"/>
</dbReference>
<evidence type="ECO:0000313" key="3">
    <source>
        <dbReference type="Proteomes" id="UP000451233"/>
    </source>
</evidence>
<evidence type="ECO:0000256" key="1">
    <source>
        <dbReference type="SAM" id="Phobius"/>
    </source>
</evidence>
<dbReference type="EMBL" id="WVHS01000005">
    <property type="protein sequence ID" value="MXV17588.1"/>
    <property type="molecule type" value="Genomic_DNA"/>
</dbReference>
<sequence>MNSEPNNLDDEKASMKNYARYSSIAFQLVAIIGVFAFAGYKIDQHYQHKVQWVTAIFCVAGVCLSIYQTVRQLRS</sequence>
<dbReference type="Proteomes" id="UP000451233">
    <property type="component" value="Unassembled WGS sequence"/>
</dbReference>
<keyword evidence="1" id="KW-0812">Transmembrane</keyword>
<comment type="caution">
    <text evidence="2">The sequence shown here is derived from an EMBL/GenBank/DDBJ whole genome shotgun (WGS) entry which is preliminary data.</text>
</comment>
<keyword evidence="3" id="KW-1185">Reference proteome</keyword>
<reference evidence="2 3" key="1">
    <citation type="submission" date="2019-11" db="EMBL/GenBank/DDBJ databases">
        <title>Pedobacter sp. HMF7056 Genome sequencing and assembly.</title>
        <authorList>
            <person name="Kang H."/>
            <person name="Kim H."/>
            <person name="Joh K."/>
        </authorList>
    </citation>
    <scope>NUCLEOTIDE SEQUENCE [LARGE SCALE GENOMIC DNA]</scope>
    <source>
        <strain evidence="2 3">HMF7056</strain>
    </source>
</reference>
<dbReference type="RefSeq" id="WP_160908581.1">
    <property type="nucleotide sequence ID" value="NZ_WVHS01000005.1"/>
</dbReference>
<evidence type="ECO:0008006" key="4">
    <source>
        <dbReference type="Google" id="ProtNLM"/>
    </source>
</evidence>
<organism evidence="2 3">
    <name type="scientific">Hufsiella ginkgonis</name>
    <dbReference type="NCBI Taxonomy" id="2695274"/>
    <lineage>
        <taxon>Bacteria</taxon>
        <taxon>Pseudomonadati</taxon>
        <taxon>Bacteroidota</taxon>
        <taxon>Sphingobacteriia</taxon>
        <taxon>Sphingobacteriales</taxon>
        <taxon>Sphingobacteriaceae</taxon>
        <taxon>Hufsiella</taxon>
    </lineage>
</organism>
<keyword evidence="1" id="KW-1133">Transmembrane helix</keyword>
<feature type="transmembrane region" description="Helical" evidence="1">
    <location>
        <begin position="52"/>
        <end position="70"/>
    </location>
</feature>
<proteinExistence type="predicted"/>
<gene>
    <name evidence="2" type="ORF">GS398_19970</name>
</gene>
<dbReference type="AlphaFoldDB" id="A0A7K1Y399"/>
<feature type="transmembrane region" description="Helical" evidence="1">
    <location>
        <begin position="21"/>
        <end position="40"/>
    </location>
</feature>
<protein>
    <recommendedName>
        <fullName evidence="4">AtpZ/AtpI family protein</fullName>
    </recommendedName>
</protein>
<name>A0A7K1Y399_9SPHI</name>
<accession>A0A7K1Y399</accession>